<comment type="caution">
    <text evidence="2">The sequence shown here is derived from an EMBL/GenBank/DDBJ whole genome shotgun (WGS) entry which is preliminary data.</text>
</comment>
<accession>A0ABQ3ZAD9</accession>
<keyword evidence="1" id="KW-1133">Transmembrane helix</keyword>
<dbReference type="EMBL" id="BOML01000067">
    <property type="protein sequence ID" value="GIE06787.1"/>
    <property type="molecule type" value="Genomic_DNA"/>
</dbReference>
<feature type="transmembrane region" description="Helical" evidence="1">
    <location>
        <begin position="196"/>
        <end position="215"/>
    </location>
</feature>
<gene>
    <name evidence="2" type="ORF">Adu01nite_81370</name>
</gene>
<protein>
    <submittedName>
        <fullName evidence="2">Uncharacterized protein</fullName>
    </submittedName>
</protein>
<reference evidence="2 3" key="1">
    <citation type="submission" date="2021-01" db="EMBL/GenBank/DDBJ databases">
        <title>Whole genome shotgun sequence of Actinoplanes durhamensis NBRC 14914.</title>
        <authorList>
            <person name="Komaki H."/>
            <person name="Tamura T."/>
        </authorList>
    </citation>
    <scope>NUCLEOTIDE SEQUENCE [LARGE SCALE GENOMIC DNA]</scope>
    <source>
        <strain evidence="2 3">NBRC 14914</strain>
    </source>
</reference>
<keyword evidence="1" id="KW-0812">Transmembrane</keyword>
<feature type="transmembrane region" description="Helical" evidence="1">
    <location>
        <begin position="246"/>
        <end position="266"/>
    </location>
</feature>
<evidence type="ECO:0000313" key="3">
    <source>
        <dbReference type="Proteomes" id="UP000637628"/>
    </source>
</evidence>
<evidence type="ECO:0000256" key="1">
    <source>
        <dbReference type="SAM" id="Phobius"/>
    </source>
</evidence>
<feature type="transmembrane region" description="Helical" evidence="1">
    <location>
        <begin position="222"/>
        <end position="240"/>
    </location>
</feature>
<feature type="transmembrane region" description="Helical" evidence="1">
    <location>
        <begin position="152"/>
        <end position="176"/>
    </location>
</feature>
<feature type="transmembrane region" description="Helical" evidence="1">
    <location>
        <begin position="41"/>
        <end position="62"/>
    </location>
</feature>
<dbReference type="Proteomes" id="UP000637628">
    <property type="component" value="Unassembled WGS sequence"/>
</dbReference>
<feature type="transmembrane region" description="Helical" evidence="1">
    <location>
        <begin position="122"/>
        <end position="140"/>
    </location>
</feature>
<proteinExistence type="predicted"/>
<feature type="transmembrane region" description="Helical" evidence="1">
    <location>
        <begin position="278"/>
        <end position="297"/>
    </location>
</feature>
<feature type="transmembrane region" description="Helical" evidence="1">
    <location>
        <begin position="82"/>
        <end position="102"/>
    </location>
</feature>
<keyword evidence="1" id="KW-0472">Membrane</keyword>
<evidence type="ECO:0000313" key="2">
    <source>
        <dbReference type="EMBL" id="GIE06787.1"/>
    </source>
</evidence>
<organism evidence="2 3">
    <name type="scientific">Paractinoplanes durhamensis</name>
    <dbReference type="NCBI Taxonomy" id="113563"/>
    <lineage>
        <taxon>Bacteria</taxon>
        <taxon>Bacillati</taxon>
        <taxon>Actinomycetota</taxon>
        <taxon>Actinomycetes</taxon>
        <taxon>Micromonosporales</taxon>
        <taxon>Micromonosporaceae</taxon>
        <taxon>Paractinoplanes</taxon>
    </lineage>
</organism>
<name>A0ABQ3ZAD9_9ACTN</name>
<dbReference type="RefSeq" id="WP_239133086.1">
    <property type="nucleotide sequence ID" value="NZ_BAAATX010000019.1"/>
</dbReference>
<keyword evidence="3" id="KW-1185">Reference proteome</keyword>
<feature type="transmembrane region" description="Helical" evidence="1">
    <location>
        <begin position="309"/>
        <end position="328"/>
    </location>
</feature>
<sequence>MVSFSARERWIMLVASAWLVTGLQLDAYAHATTPELETFWTPWHAVLYSGIAVSGLTLVWLLRSRLPTIPTYRTVLALPNALRVPMLGMAFLLVGGGIDTLWHNIFGIEQGLEIFVSPSHEFIILGMVLVAAGPALMTAVQPGDRLSIADGALVTVSALLTVLPLHIYSLHANILGTIFFGEGDDPVRIYSTDAQMMHGFLFTTVLLFLPIILIGRRWRLPIGVPAVLVALPAFAMHLMFLEGEPWWMPVTVALAALGTELLARVVAPIVPLPASGAWVLLGLVAPPLVWGSLLLVADIEIGVGWNVHIVSGLLTYTALTGIGTVLVARNVRPPAPVAPLSASAEAVSAQ</sequence>